<dbReference type="PANTHER" id="PTHR30385">
    <property type="entry name" value="SIGMA FACTOR F FLAGELLAR"/>
    <property type="match status" value="1"/>
</dbReference>
<name>A0A4R6JFF8_9ACTN</name>
<dbReference type="SUPFAM" id="SSF88946">
    <property type="entry name" value="Sigma2 domain of RNA polymerase sigma factors"/>
    <property type="match status" value="1"/>
</dbReference>
<dbReference type="Pfam" id="PF04539">
    <property type="entry name" value="Sigma70_r3"/>
    <property type="match status" value="1"/>
</dbReference>
<dbReference type="EMBL" id="SNWQ01000026">
    <property type="protein sequence ID" value="TDO34683.1"/>
    <property type="molecule type" value="Genomic_DNA"/>
</dbReference>
<comment type="caution">
    <text evidence="8">The sequence shown here is derived from an EMBL/GenBank/DDBJ whole genome shotgun (WGS) entry which is preliminary data.</text>
</comment>
<dbReference type="CDD" id="cd06171">
    <property type="entry name" value="Sigma70_r4"/>
    <property type="match status" value="1"/>
</dbReference>
<evidence type="ECO:0000256" key="2">
    <source>
        <dbReference type="ARBA" id="ARBA00023082"/>
    </source>
</evidence>
<dbReference type="InterPro" id="IPR007630">
    <property type="entry name" value="RNA_pol_sigma70_r4"/>
</dbReference>
<dbReference type="Pfam" id="PF04542">
    <property type="entry name" value="Sigma70_r2"/>
    <property type="match status" value="1"/>
</dbReference>
<dbReference type="Gene3D" id="1.20.120.1810">
    <property type="match status" value="1"/>
</dbReference>
<dbReference type="InterPro" id="IPR007627">
    <property type="entry name" value="RNA_pol_sigma70_r2"/>
</dbReference>
<evidence type="ECO:0000256" key="3">
    <source>
        <dbReference type="ARBA" id="ARBA00023125"/>
    </source>
</evidence>
<keyword evidence="4" id="KW-0804">Transcription</keyword>
<reference evidence="8 9" key="1">
    <citation type="submission" date="2019-03" db="EMBL/GenBank/DDBJ databases">
        <title>Genomic Encyclopedia of Type Strains, Phase III (KMG-III): the genomes of soil and plant-associated and newly described type strains.</title>
        <authorList>
            <person name="Whitman W."/>
        </authorList>
    </citation>
    <scope>NUCLEOTIDE SEQUENCE [LARGE SCALE GENOMIC DNA]</scope>
    <source>
        <strain evidence="8 9">VKM Ac-2527</strain>
    </source>
</reference>
<dbReference type="InterPro" id="IPR013325">
    <property type="entry name" value="RNA_pol_sigma_r2"/>
</dbReference>
<evidence type="ECO:0000259" key="6">
    <source>
        <dbReference type="Pfam" id="PF04542"/>
    </source>
</evidence>
<dbReference type="NCBIfam" id="TIGR02937">
    <property type="entry name" value="sigma70-ECF"/>
    <property type="match status" value="1"/>
</dbReference>
<dbReference type="SUPFAM" id="SSF88659">
    <property type="entry name" value="Sigma3 and sigma4 domains of RNA polymerase sigma factors"/>
    <property type="match status" value="2"/>
</dbReference>
<keyword evidence="1" id="KW-0805">Transcription regulation</keyword>
<dbReference type="InterPro" id="IPR014284">
    <property type="entry name" value="RNA_pol_sigma-70_dom"/>
</dbReference>
<dbReference type="Proteomes" id="UP000295388">
    <property type="component" value="Unassembled WGS sequence"/>
</dbReference>
<keyword evidence="9" id="KW-1185">Reference proteome</keyword>
<dbReference type="GO" id="GO:0003677">
    <property type="term" value="F:DNA binding"/>
    <property type="evidence" value="ECO:0007669"/>
    <property type="project" value="UniProtKB-KW"/>
</dbReference>
<keyword evidence="3" id="KW-0238">DNA-binding</keyword>
<dbReference type="PANTHER" id="PTHR30385:SF4">
    <property type="entry name" value="RNA POLYMERASE SIGMA-E FACTOR"/>
    <property type="match status" value="1"/>
</dbReference>
<feature type="domain" description="RNA polymerase sigma-70 region 4" evidence="7">
    <location>
        <begin position="225"/>
        <end position="273"/>
    </location>
</feature>
<gene>
    <name evidence="8" type="ORF">EV643_12642</name>
</gene>
<dbReference type="AlphaFoldDB" id="A0A4R6JFF8"/>
<dbReference type="Pfam" id="PF04545">
    <property type="entry name" value="Sigma70_r4"/>
    <property type="match status" value="1"/>
</dbReference>
<proteinExistence type="predicted"/>
<dbReference type="GO" id="GO:0006352">
    <property type="term" value="P:DNA-templated transcription initiation"/>
    <property type="evidence" value="ECO:0007669"/>
    <property type="project" value="InterPro"/>
</dbReference>
<accession>A0A4R6JFF8</accession>
<dbReference type="GO" id="GO:0016987">
    <property type="term" value="F:sigma factor activity"/>
    <property type="evidence" value="ECO:0007669"/>
    <property type="project" value="UniProtKB-KW"/>
</dbReference>
<evidence type="ECO:0000313" key="9">
    <source>
        <dbReference type="Proteomes" id="UP000295388"/>
    </source>
</evidence>
<protein>
    <submittedName>
        <fullName evidence="8">RNA polymerase sigma-B factor</fullName>
    </submittedName>
</protein>
<evidence type="ECO:0000313" key="8">
    <source>
        <dbReference type="EMBL" id="TDO34683.1"/>
    </source>
</evidence>
<dbReference type="PRINTS" id="PR00046">
    <property type="entry name" value="SIGMA70FCT"/>
</dbReference>
<feature type="domain" description="RNA polymerase sigma-70 region 2" evidence="6">
    <location>
        <begin position="63"/>
        <end position="128"/>
    </location>
</feature>
<organism evidence="8 9">
    <name type="scientific">Kribbella caucasensis</name>
    <dbReference type="NCBI Taxonomy" id="2512215"/>
    <lineage>
        <taxon>Bacteria</taxon>
        <taxon>Bacillati</taxon>
        <taxon>Actinomycetota</taxon>
        <taxon>Actinomycetes</taxon>
        <taxon>Propionibacteriales</taxon>
        <taxon>Kribbellaceae</taxon>
        <taxon>Kribbella</taxon>
    </lineage>
</organism>
<keyword evidence="2" id="KW-0731">Sigma factor</keyword>
<dbReference type="InterPro" id="IPR000943">
    <property type="entry name" value="RNA_pol_sigma70"/>
</dbReference>
<dbReference type="InterPro" id="IPR007624">
    <property type="entry name" value="RNA_pol_sigma70_r3"/>
</dbReference>
<feature type="domain" description="RNA polymerase sigma-70 region 3" evidence="5">
    <location>
        <begin position="142"/>
        <end position="208"/>
    </location>
</feature>
<dbReference type="Gene3D" id="1.20.140.160">
    <property type="match status" value="1"/>
</dbReference>
<sequence length="290" mass="31768">MVQPPATDRRPTHDEVSPVTIAPVLAADSRQHIADTTQELLEQADGVPDPWHQQLLDQVIILNAPVARSIASRYRSKGVDADDLEQVAYLGLVKAANGYRLDTSTAFLSYAVPTIRGELKRYFRDCAWTVRPPRRVQEMQGSIAAAEPELTQRLGRLPSDEETAEALGTEAVEIAEATSVRTCFNALSLDAPGAAEGGTTLGETVAAAEDGYELVENVHTLTPAVSELGDRDRRILELRFCDGRTQEEIGRELGVSQMHVSRLLRGILDRLRAELTRPPDRPARPSTARS</sequence>
<evidence type="ECO:0000256" key="1">
    <source>
        <dbReference type="ARBA" id="ARBA00023015"/>
    </source>
</evidence>
<dbReference type="InterPro" id="IPR013324">
    <property type="entry name" value="RNA_pol_sigma_r3/r4-like"/>
</dbReference>
<evidence type="ECO:0000259" key="7">
    <source>
        <dbReference type="Pfam" id="PF04545"/>
    </source>
</evidence>
<evidence type="ECO:0000256" key="4">
    <source>
        <dbReference type="ARBA" id="ARBA00023163"/>
    </source>
</evidence>
<evidence type="ECO:0000259" key="5">
    <source>
        <dbReference type="Pfam" id="PF04539"/>
    </source>
</evidence>